<dbReference type="GO" id="GO:0003677">
    <property type="term" value="F:DNA binding"/>
    <property type="evidence" value="ECO:0007669"/>
    <property type="project" value="UniProtKB-KW"/>
</dbReference>
<dbReference type="RefSeq" id="WP_217187695.1">
    <property type="nucleotide sequence ID" value="NZ_CP143717.1"/>
</dbReference>
<comment type="caution">
    <text evidence="3">The sequence shown here is derived from an EMBL/GenBank/DDBJ whole genome shotgun (WGS) entry which is preliminary data.</text>
</comment>
<feature type="domain" description="HTH luxR-type" evidence="2">
    <location>
        <begin position="112"/>
        <end position="177"/>
    </location>
</feature>
<name>A0AAW8H3Q6_9ENTR</name>
<evidence type="ECO:0000313" key="3">
    <source>
        <dbReference type="EMBL" id="MDQ2255726.1"/>
    </source>
</evidence>
<gene>
    <name evidence="3" type="ORF">RBJ67_06170</name>
</gene>
<dbReference type="Proteomes" id="UP001225042">
    <property type="component" value="Unassembled WGS sequence"/>
</dbReference>
<protein>
    <submittedName>
        <fullName evidence="3">Helix-turn-helix transcriptional regulator</fullName>
    </submittedName>
</protein>
<dbReference type="EMBL" id="JAVDKS010000002">
    <property type="protein sequence ID" value="MDQ2255726.1"/>
    <property type="molecule type" value="Genomic_DNA"/>
</dbReference>
<proteinExistence type="predicted"/>
<dbReference type="PROSITE" id="PS50043">
    <property type="entry name" value="HTH_LUXR_2"/>
    <property type="match status" value="1"/>
</dbReference>
<keyword evidence="4" id="KW-1185">Reference proteome</keyword>
<sequence length="183" mass="21061">MNMSHTTHADYQIIILSDNYFLWLGLKALISTMMAPRPDIFWSNGVSPESILRMREQVMKSSPYKHSLVFTEASRVNDIQIYLPSERVKVMPTNLSVSELILRLSTENFTNASVPNATLTRSELRVCTLISKGISLVRIAQLLNKSPKTIYTHKRNAMTKFHCHTLAEFHRKICLLEQQSLYF</sequence>
<evidence type="ECO:0000313" key="4">
    <source>
        <dbReference type="Proteomes" id="UP001225042"/>
    </source>
</evidence>
<dbReference type="InterPro" id="IPR000792">
    <property type="entry name" value="Tscrpt_reg_LuxR_C"/>
</dbReference>
<dbReference type="AlphaFoldDB" id="A0AAW8H3Q6"/>
<accession>A0AAW8H3Q6</accession>
<evidence type="ECO:0000259" key="2">
    <source>
        <dbReference type="PROSITE" id="PS50043"/>
    </source>
</evidence>
<reference evidence="3 4" key="1">
    <citation type="submission" date="2023-08" db="EMBL/GenBank/DDBJ databases">
        <authorList>
            <person name="Dale J."/>
        </authorList>
    </citation>
    <scope>NUCLEOTIDE SEQUENCE [LARGE SCALE GENOMIC DNA]</scope>
    <source>
        <strain evidence="3 4">2023EL-00788</strain>
    </source>
</reference>
<keyword evidence="1" id="KW-0238">DNA-binding</keyword>
<dbReference type="SMART" id="SM00421">
    <property type="entry name" value="HTH_LUXR"/>
    <property type="match status" value="1"/>
</dbReference>
<dbReference type="GO" id="GO:0006355">
    <property type="term" value="P:regulation of DNA-templated transcription"/>
    <property type="evidence" value="ECO:0007669"/>
    <property type="project" value="InterPro"/>
</dbReference>
<dbReference type="CDD" id="cd06170">
    <property type="entry name" value="LuxR_C_like"/>
    <property type="match status" value="1"/>
</dbReference>
<dbReference type="Pfam" id="PF00196">
    <property type="entry name" value="GerE"/>
    <property type="match status" value="1"/>
</dbReference>
<organism evidence="3 4">
    <name type="scientific">Enterobacter soli</name>
    <dbReference type="NCBI Taxonomy" id="885040"/>
    <lineage>
        <taxon>Bacteria</taxon>
        <taxon>Pseudomonadati</taxon>
        <taxon>Pseudomonadota</taxon>
        <taxon>Gammaproteobacteria</taxon>
        <taxon>Enterobacterales</taxon>
        <taxon>Enterobacteriaceae</taxon>
        <taxon>Enterobacter</taxon>
    </lineage>
</organism>
<evidence type="ECO:0000256" key="1">
    <source>
        <dbReference type="ARBA" id="ARBA00023125"/>
    </source>
</evidence>